<evidence type="ECO:0000313" key="2">
    <source>
        <dbReference type="EMBL" id="HIW83752.1"/>
    </source>
</evidence>
<name>A0A9D1RBR9_9FIRM</name>
<feature type="transmembrane region" description="Helical" evidence="1">
    <location>
        <begin position="161"/>
        <end position="187"/>
    </location>
</feature>
<feature type="transmembrane region" description="Helical" evidence="1">
    <location>
        <begin position="68"/>
        <end position="87"/>
    </location>
</feature>
<keyword evidence="1" id="KW-0472">Membrane</keyword>
<evidence type="ECO:0000256" key="1">
    <source>
        <dbReference type="SAM" id="Phobius"/>
    </source>
</evidence>
<feature type="transmembrane region" description="Helical" evidence="1">
    <location>
        <begin position="94"/>
        <end position="116"/>
    </location>
</feature>
<dbReference type="AlphaFoldDB" id="A0A9D1RBR9"/>
<keyword evidence="1" id="KW-0812">Transmembrane</keyword>
<organism evidence="2 3">
    <name type="scientific">Candidatus Dorea gallistercoris</name>
    <dbReference type="NCBI Taxonomy" id="2838542"/>
    <lineage>
        <taxon>Bacteria</taxon>
        <taxon>Bacillati</taxon>
        <taxon>Bacillota</taxon>
        <taxon>Clostridia</taxon>
        <taxon>Lachnospirales</taxon>
        <taxon>Lachnospiraceae</taxon>
        <taxon>Dorea</taxon>
    </lineage>
</organism>
<proteinExistence type="predicted"/>
<dbReference type="Proteomes" id="UP000824263">
    <property type="component" value="Unassembled WGS sequence"/>
</dbReference>
<protein>
    <submittedName>
        <fullName evidence="2">Stage II sporulation protein M</fullName>
    </submittedName>
</protein>
<accession>A0A9D1RBR9</accession>
<reference evidence="2" key="1">
    <citation type="journal article" date="2021" name="PeerJ">
        <title>Extensive microbial diversity within the chicken gut microbiome revealed by metagenomics and culture.</title>
        <authorList>
            <person name="Gilroy R."/>
            <person name="Ravi A."/>
            <person name="Getino M."/>
            <person name="Pursley I."/>
            <person name="Horton D.L."/>
            <person name="Alikhan N.F."/>
            <person name="Baker D."/>
            <person name="Gharbi K."/>
            <person name="Hall N."/>
            <person name="Watson M."/>
            <person name="Adriaenssens E.M."/>
            <person name="Foster-Nyarko E."/>
            <person name="Jarju S."/>
            <person name="Secka A."/>
            <person name="Antonio M."/>
            <person name="Oren A."/>
            <person name="Chaudhuri R.R."/>
            <person name="La Ragione R."/>
            <person name="Hildebrand F."/>
            <person name="Pallen M.J."/>
        </authorList>
    </citation>
    <scope>NUCLEOTIDE SEQUENCE</scope>
    <source>
        <strain evidence="2">ChiSxjej1B13-11762</strain>
    </source>
</reference>
<comment type="caution">
    <text evidence="2">The sequence shown here is derived from an EMBL/GenBank/DDBJ whole genome shotgun (WGS) entry which is preliminary data.</text>
</comment>
<gene>
    <name evidence="2" type="ORF">H9873_05465</name>
</gene>
<evidence type="ECO:0000313" key="3">
    <source>
        <dbReference type="Proteomes" id="UP000824263"/>
    </source>
</evidence>
<feature type="transmembrane region" description="Helical" evidence="1">
    <location>
        <begin position="122"/>
        <end position="149"/>
    </location>
</feature>
<sequence>MEYLDDKGGPPVKIRESKRCFVLFCMIGFLAGILYTNLLSKDYVASMGSFSDYFLSQYQQTKIDTGDFLWYILQARSLPLILVCALGSTKLRKWVVVGFLLWTGFSCGILMTSAVLQIGIKGIALCLTALFPHFLFYGAAYVILLWYYFQYPKVEWNRMKTMCFLLLTAVGVVLECYVNPVLLKWLIETL</sequence>
<dbReference type="EMBL" id="DXGF01000101">
    <property type="protein sequence ID" value="HIW83752.1"/>
    <property type="molecule type" value="Genomic_DNA"/>
</dbReference>
<feature type="transmembrane region" description="Helical" evidence="1">
    <location>
        <begin position="20"/>
        <end position="38"/>
    </location>
</feature>
<reference evidence="2" key="2">
    <citation type="submission" date="2021-04" db="EMBL/GenBank/DDBJ databases">
        <authorList>
            <person name="Gilroy R."/>
        </authorList>
    </citation>
    <scope>NUCLEOTIDE SEQUENCE</scope>
    <source>
        <strain evidence="2">ChiSxjej1B13-11762</strain>
    </source>
</reference>
<keyword evidence="1" id="KW-1133">Transmembrane helix</keyword>